<comment type="caution">
    <text evidence="17">The sequence shown here is derived from an EMBL/GenBank/DDBJ whole genome shotgun (WGS) entry which is preliminary data.</text>
</comment>
<accession>A0A0P8W680</accession>
<dbReference type="InterPro" id="IPR003661">
    <property type="entry name" value="HisK_dim/P_dom"/>
</dbReference>
<dbReference type="OrthoDB" id="335833at2"/>
<evidence type="ECO:0000256" key="8">
    <source>
        <dbReference type="ARBA" id="ARBA00022741"/>
    </source>
</evidence>
<feature type="transmembrane region" description="Helical" evidence="14">
    <location>
        <begin position="7"/>
        <end position="30"/>
    </location>
</feature>
<dbReference type="STRING" id="36849.OXPF_23660"/>
<dbReference type="Gene3D" id="1.10.287.130">
    <property type="match status" value="1"/>
</dbReference>
<dbReference type="SUPFAM" id="SSF158472">
    <property type="entry name" value="HAMP domain-like"/>
    <property type="match status" value="1"/>
</dbReference>
<dbReference type="AlphaFoldDB" id="A0A0P8W680"/>
<evidence type="ECO:0000313" key="17">
    <source>
        <dbReference type="EMBL" id="KPU44198.1"/>
    </source>
</evidence>
<dbReference type="InterPro" id="IPR036890">
    <property type="entry name" value="HATPase_C_sf"/>
</dbReference>
<dbReference type="PRINTS" id="PR00344">
    <property type="entry name" value="BCTRLSENSOR"/>
</dbReference>
<keyword evidence="18" id="KW-1185">Reference proteome</keyword>
<feature type="domain" description="Histidine kinase" evidence="15">
    <location>
        <begin position="257"/>
        <end position="473"/>
    </location>
</feature>
<comment type="catalytic activity">
    <reaction evidence="1">
        <text>ATP + protein L-histidine = ADP + protein N-phospho-L-histidine.</text>
        <dbReference type="EC" id="2.7.13.3"/>
    </reaction>
</comment>
<dbReference type="SMART" id="SM00304">
    <property type="entry name" value="HAMP"/>
    <property type="match status" value="1"/>
</dbReference>
<dbReference type="EMBL" id="LKET01000032">
    <property type="protein sequence ID" value="KPU44198.1"/>
    <property type="molecule type" value="Genomic_DNA"/>
</dbReference>
<keyword evidence="10" id="KW-0067">ATP-binding</keyword>
<dbReference type="PROSITE" id="PS50109">
    <property type="entry name" value="HIS_KIN"/>
    <property type="match status" value="1"/>
</dbReference>
<dbReference type="Gene3D" id="3.30.565.10">
    <property type="entry name" value="Histidine kinase-like ATPase, C-terminal domain"/>
    <property type="match status" value="1"/>
</dbReference>
<dbReference type="InterPro" id="IPR036097">
    <property type="entry name" value="HisK_dim/P_sf"/>
</dbReference>
<sequence length="475" mass="55019">MKIRTKLLVTFLSTIILPFILTFSLFSMYLSYKTKDAKFDSTDINEYTTELTDKISAHYESINNYDLFDRQIRQELSSLSSIIESIEIIDLKGKILYNSKASDRIGKSLDLNQLTYHTNDIFSTMEWDSDFYLRIIKPMVYEDSVKGFVLFEQNTVWMIEYAKEITYPVLWFGIGSIILFIVFFSGLISRGIISPLNELSYATEQIANGNLDFKIKYKKSDEIGILCQAFETMRNKLKESLIKQTEYEYSRKELVASISHDLRTPLTSIKGYVEALKDGIITDPDKVSKYLEVIYSKTESMNKLLDDLFEYSRLDLNNIRMNMKVTESRGMLKEIIENLRYDIEKEGIIFNTSIEFQCLYVYVDKLRIDEVINNIIQNALRYTKTSIVFNAFRKDNSLIVSIKDDGCGISENEKEHIFERFYRSEKSRTSKMGGTGLGLAIAKKIIEEHAGKIWVESDGLNGSTFYFSIPEKNKP</sequence>
<dbReference type="EC" id="2.7.13.3" evidence="3"/>
<keyword evidence="11 14" id="KW-1133">Transmembrane helix</keyword>
<keyword evidence="8" id="KW-0547">Nucleotide-binding</keyword>
<organism evidence="17 18">
    <name type="scientific">Oxobacter pfennigii</name>
    <dbReference type="NCBI Taxonomy" id="36849"/>
    <lineage>
        <taxon>Bacteria</taxon>
        <taxon>Bacillati</taxon>
        <taxon>Bacillota</taxon>
        <taxon>Clostridia</taxon>
        <taxon>Eubacteriales</taxon>
        <taxon>Clostridiaceae</taxon>
        <taxon>Oxobacter</taxon>
    </lineage>
</organism>
<evidence type="ECO:0000256" key="9">
    <source>
        <dbReference type="ARBA" id="ARBA00022777"/>
    </source>
</evidence>
<evidence type="ECO:0000256" key="3">
    <source>
        <dbReference type="ARBA" id="ARBA00012438"/>
    </source>
</evidence>
<evidence type="ECO:0000259" key="15">
    <source>
        <dbReference type="PROSITE" id="PS50109"/>
    </source>
</evidence>
<keyword evidence="6 17" id="KW-0808">Transferase</keyword>
<dbReference type="InterPro" id="IPR004358">
    <property type="entry name" value="Sig_transdc_His_kin-like_C"/>
</dbReference>
<keyword evidence="5" id="KW-0597">Phosphoprotein</keyword>
<keyword evidence="13 14" id="KW-0472">Membrane</keyword>
<dbReference type="CDD" id="cd00082">
    <property type="entry name" value="HisKA"/>
    <property type="match status" value="1"/>
</dbReference>
<dbReference type="Pfam" id="PF00512">
    <property type="entry name" value="HisKA"/>
    <property type="match status" value="1"/>
</dbReference>
<evidence type="ECO:0000256" key="7">
    <source>
        <dbReference type="ARBA" id="ARBA00022692"/>
    </source>
</evidence>
<evidence type="ECO:0000256" key="13">
    <source>
        <dbReference type="ARBA" id="ARBA00023136"/>
    </source>
</evidence>
<evidence type="ECO:0000256" key="6">
    <source>
        <dbReference type="ARBA" id="ARBA00022679"/>
    </source>
</evidence>
<evidence type="ECO:0000256" key="12">
    <source>
        <dbReference type="ARBA" id="ARBA00023012"/>
    </source>
</evidence>
<dbReference type="CDD" id="cd06225">
    <property type="entry name" value="HAMP"/>
    <property type="match status" value="1"/>
</dbReference>
<dbReference type="SUPFAM" id="SSF47384">
    <property type="entry name" value="Homodimeric domain of signal transducing histidine kinase"/>
    <property type="match status" value="1"/>
</dbReference>
<dbReference type="CDD" id="cd00075">
    <property type="entry name" value="HATPase"/>
    <property type="match status" value="1"/>
</dbReference>
<keyword evidence="7 14" id="KW-0812">Transmembrane</keyword>
<evidence type="ECO:0000256" key="14">
    <source>
        <dbReference type="SAM" id="Phobius"/>
    </source>
</evidence>
<proteinExistence type="predicted"/>
<keyword evidence="4" id="KW-1003">Cell membrane</keyword>
<dbReference type="FunFam" id="3.30.565.10:FF:000006">
    <property type="entry name" value="Sensor histidine kinase WalK"/>
    <property type="match status" value="1"/>
</dbReference>
<dbReference type="InterPro" id="IPR003594">
    <property type="entry name" value="HATPase_dom"/>
</dbReference>
<dbReference type="PANTHER" id="PTHR45528">
    <property type="entry name" value="SENSOR HISTIDINE KINASE CPXA"/>
    <property type="match status" value="1"/>
</dbReference>
<evidence type="ECO:0000259" key="16">
    <source>
        <dbReference type="PROSITE" id="PS50885"/>
    </source>
</evidence>
<name>A0A0P8W680_9CLOT</name>
<dbReference type="PANTHER" id="PTHR45528:SF1">
    <property type="entry name" value="SENSOR HISTIDINE KINASE CPXA"/>
    <property type="match status" value="1"/>
</dbReference>
<dbReference type="InterPro" id="IPR050398">
    <property type="entry name" value="HssS/ArlS-like"/>
</dbReference>
<dbReference type="SMART" id="SM00388">
    <property type="entry name" value="HisKA"/>
    <property type="match status" value="1"/>
</dbReference>
<dbReference type="FunFam" id="1.10.287.130:FF:000008">
    <property type="entry name" value="Two-component sensor histidine kinase"/>
    <property type="match status" value="1"/>
</dbReference>
<dbReference type="InterPro" id="IPR003660">
    <property type="entry name" value="HAMP_dom"/>
</dbReference>
<keyword evidence="9 17" id="KW-0418">Kinase</keyword>
<dbReference type="PROSITE" id="PS50885">
    <property type="entry name" value="HAMP"/>
    <property type="match status" value="1"/>
</dbReference>
<dbReference type="Pfam" id="PF00672">
    <property type="entry name" value="HAMP"/>
    <property type="match status" value="1"/>
</dbReference>
<comment type="subcellular location">
    <subcellularLocation>
        <location evidence="2">Cell membrane</location>
        <topology evidence="2">Multi-pass membrane protein</topology>
    </subcellularLocation>
</comment>
<evidence type="ECO:0000256" key="11">
    <source>
        <dbReference type="ARBA" id="ARBA00022989"/>
    </source>
</evidence>
<dbReference type="GO" id="GO:0005524">
    <property type="term" value="F:ATP binding"/>
    <property type="evidence" value="ECO:0007669"/>
    <property type="project" value="UniProtKB-KW"/>
</dbReference>
<evidence type="ECO:0000256" key="1">
    <source>
        <dbReference type="ARBA" id="ARBA00000085"/>
    </source>
</evidence>
<gene>
    <name evidence="17" type="primary">yycG_4</name>
    <name evidence="17" type="ORF">OXPF_23660</name>
</gene>
<evidence type="ECO:0000313" key="18">
    <source>
        <dbReference type="Proteomes" id="UP000050326"/>
    </source>
</evidence>
<protein>
    <recommendedName>
        <fullName evidence="3">histidine kinase</fullName>
        <ecNumber evidence="3">2.7.13.3</ecNumber>
    </recommendedName>
</protein>
<feature type="domain" description="HAMP" evidence="16">
    <location>
        <begin position="190"/>
        <end position="242"/>
    </location>
</feature>
<keyword evidence="12" id="KW-0902">Two-component regulatory system</keyword>
<dbReference type="SMART" id="SM00387">
    <property type="entry name" value="HATPase_c"/>
    <property type="match status" value="1"/>
</dbReference>
<dbReference type="SUPFAM" id="SSF55874">
    <property type="entry name" value="ATPase domain of HSP90 chaperone/DNA topoisomerase II/histidine kinase"/>
    <property type="match status" value="1"/>
</dbReference>
<dbReference type="InterPro" id="IPR005467">
    <property type="entry name" value="His_kinase_dom"/>
</dbReference>
<dbReference type="Proteomes" id="UP000050326">
    <property type="component" value="Unassembled WGS sequence"/>
</dbReference>
<evidence type="ECO:0000256" key="2">
    <source>
        <dbReference type="ARBA" id="ARBA00004651"/>
    </source>
</evidence>
<feature type="transmembrane region" description="Helical" evidence="14">
    <location>
        <begin position="165"/>
        <end position="188"/>
    </location>
</feature>
<dbReference type="GO" id="GO:0005886">
    <property type="term" value="C:plasma membrane"/>
    <property type="evidence" value="ECO:0007669"/>
    <property type="project" value="UniProtKB-SubCell"/>
</dbReference>
<dbReference type="RefSeq" id="WP_054875387.1">
    <property type="nucleotide sequence ID" value="NZ_LKET01000032.1"/>
</dbReference>
<dbReference type="PATRIC" id="fig|36849.3.peg.2490"/>
<dbReference type="Gene3D" id="6.10.340.10">
    <property type="match status" value="1"/>
</dbReference>
<reference evidence="17 18" key="1">
    <citation type="submission" date="2015-09" db="EMBL/GenBank/DDBJ databases">
        <title>Genome sequence of Oxobacter pfennigii DSM 3222.</title>
        <authorList>
            <person name="Poehlein A."/>
            <person name="Bengelsdorf F.R."/>
            <person name="Schiel-Bengelsdorf B."/>
            <person name="Duerre P."/>
            <person name="Daniel R."/>
        </authorList>
    </citation>
    <scope>NUCLEOTIDE SEQUENCE [LARGE SCALE GENOMIC DNA]</scope>
    <source>
        <strain evidence="17 18">DSM 3222</strain>
    </source>
</reference>
<evidence type="ECO:0000256" key="4">
    <source>
        <dbReference type="ARBA" id="ARBA00022475"/>
    </source>
</evidence>
<evidence type="ECO:0000256" key="10">
    <source>
        <dbReference type="ARBA" id="ARBA00022840"/>
    </source>
</evidence>
<evidence type="ECO:0000256" key="5">
    <source>
        <dbReference type="ARBA" id="ARBA00022553"/>
    </source>
</evidence>
<dbReference type="Pfam" id="PF02518">
    <property type="entry name" value="HATPase_c"/>
    <property type="match status" value="1"/>
</dbReference>
<dbReference type="GO" id="GO:0000155">
    <property type="term" value="F:phosphorelay sensor kinase activity"/>
    <property type="evidence" value="ECO:0007669"/>
    <property type="project" value="InterPro"/>
</dbReference>